<dbReference type="SUPFAM" id="SSF56235">
    <property type="entry name" value="N-terminal nucleophile aminohydrolases (Ntn hydrolases)"/>
    <property type="match status" value="1"/>
</dbReference>
<evidence type="ECO:0000256" key="1">
    <source>
        <dbReference type="ARBA" id="ARBA00005187"/>
    </source>
</evidence>
<comment type="catalytic activity">
    <reaction evidence="3">
        <text>L-aspartate + L-glutamine + ATP + H2O = L-asparagine + L-glutamate + AMP + diphosphate + H(+)</text>
        <dbReference type="Rhea" id="RHEA:12228"/>
        <dbReference type="ChEBI" id="CHEBI:15377"/>
        <dbReference type="ChEBI" id="CHEBI:15378"/>
        <dbReference type="ChEBI" id="CHEBI:29985"/>
        <dbReference type="ChEBI" id="CHEBI:29991"/>
        <dbReference type="ChEBI" id="CHEBI:30616"/>
        <dbReference type="ChEBI" id="CHEBI:33019"/>
        <dbReference type="ChEBI" id="CHEBI:58048"/>
        <dbReference type="ChEBI" id="CHEBI:58359"/>
        <dbReference type="ChEBI" id="CHEBI:456215"/>
        <dbReference type="EC" id="6.3.5.4"/>
    </reaction>
</comment>
<sequence>MPMEILYGWCGKKEYTWPDADCRWYYANGRIAGSVATALSNGQNDVLINTQWDCENETLTIKRDRWSQPPLYYVADEEQVVFSSRLPHLLKLTGKTSVDIDYQCLADLIATGFISAPRTPFLGVYQLAPGAQITWVRGREQVLCEHHTIHHCQTFPVGIGFAGAKNGRVINPSLSPNVMMLNAIPYLTALTGEAYGDLGLLRLFNRLRNLHADSYTVQLNNDLLPQDFDAAKRFKQHNLSRSGHKILQKYWNEVRMPEIAEWFPKGNADSEWLWYRNLVISERQRAVTTIAKKLGFESTLYFDATNIEETLRAKDDSEIFSLEAPESGNLFFRSLKLKNTQSAINDYVNLVPSNKYYAKAKEGSSSLTGMLCAALSLNYLERFCHRLNLSF</sequence>
<comment type="caution">
    <text evidence="4">The sequence shown here is derived from an EMBL/GenBank/DDBJ whole genome shotgun (WGS) entry which is preliminary data.</text>
</comment>
<dbReference type="Gene3D" id="3.60.20.10">
    <property type="entry name" value="Glutamine Phosphoribosylpyrophosphate, subunit 1, domain 1"/>
    <property type="match status" value="1"/>
</dbReference>
<dbReference type="AlphaFoldDB" id="A0A2D0L4J4"/>
<gene>
    <name evidence="4" type="ORF">Xkoz_03048</name>
</gene>
<keyword evidence="5" id="KW-1185">Reference proteome</keyword>
<dbReference type="EMBL" id="NJCX01000024">
    <property type="protein sequence ID" value="PHM70608.1"/>
    <property type="molecule type" value="Genomic_DNA"/>
</dbReference>
<dbReference type="Proteomes" id="UP000221101">
    <property type="component" value="Unassembled WGS sequence"/>
</dbReference>
<dbReference type="OrthoDB" id="9763290at2"/>
<dbReference type="EC" id="6.3.5.4" evidence="2"/>
<evidence type="ECO:0000313" key="4">
    <source>
        <dbReference type="EMBL" id="PHM70608.1"/>
    </source>
</evidence>
<dbReference type="RefSeq" id="WP_141554429.1">
    <property type="nucleotide sequence ID" value="NZ_CAWNOR010000058.1"/>
</dbReference>
<dbReference type="PANTHER" id="PTHR43284:SF1">
    <property type="entry name" value="ASPARAGINE SYNTHETASE"/>
    <property type="match status" value="1"/>
</dbReference>
<accession>A0A2D0L4J4</accession>
<proteinExistence type="predicted"/>
<evidence type="ECO:0000256" key="2">
    <source>
        <dbReference type="ARBA" id="ARBA00012737"/>
    </source>
</evidence>
<dbReference type="GO" id="GO:0004066">
    <property type="term" value="F:asparagine synthase (glutamine-hydrolyzing) activity"/>
    <property type="evidence" value="ECO:0007669"/>
    <property type="project" value="UniProtKB-EC"/>
</dbReference>
<comment type="pathway">
    <text evidence="1">Amino-acid biosynthesis; L-asparagine biosynthesis; L-asparagine from L-aspartate (L-Gln route): step 1/1.</text>
</comment>
<dbReference type="InterPro" id="IPR051786">
    <property type="entry name" value="ASN_synthetase/amidase"/>
</dbReference>
<organism evidence="4 5">
    <name type="scientific">Xenorhabdus kozodoii</name>
    <dbReference type="NCBI Taxonomy" id="351676"/>
    <lineage>
        <taxon>Bacteria</taxon>
        <taxon>Pseudomonadati</taxon>
        <taxon>Pseudomonadota</taxon>
        <taxon>Gammaproteobacteria</taxon>
        <taxon>Enterobacterales</taxon>
        <taxon>Morganellaceae</taxon>
        <taxon>Xenorhabdus</taxon>
    </lineage>
</organism>
<evidence type="ECO:0000256" key="3">
    <source>
        <dbReference type="ARBA" id="ARBA00048741"/>
    </source>
</evidence>
<name>A0A2D0L4J4_9GAMM</name>
<evidence type="ECO:0000313" key="5">
    <source>
        <dbReference type="Proteomes" id="UP000221101"/>
    </source>
</evidence>
<protein>
    <recommendedName>
        <fullName evidence="2">asparagine synthase (glutamine-hydrolyzing)</fullName>
        <ecNumber evidence="2">6.3.5.4</ecNumber>
    </recommendedName>
</protein>
<reference evidence="4 5" key="1">
    <citation type="journal article" date="2017" name="Nat. Microbiol.">
        <title>Natural product diversity associated with the nematode symbionts Photorhabdus and Xenorhabdus.</title>
        <authorList>
            <person name="Tobias N.J."/>
            <person name="Wolff H."/>
            <person name="Djahanschiri B."/>
            <person name="Grundmann F."/>
            <person name="Kronenwerth M."/>
            <person name="Shi Y.M."/>
            <person name="Simonyi S."/>
            <person name="Grun P."/>
            <person name="Shapiro-Ilan D."/>
            <person name="Pidot S.J."/>
            <person name="Stinear T.P."/>
            <person name="Ebersberger I."/>
            <person name="Bode H.B."/>
        </authorList>
    </citation>
    <scope>NUCLEOTIDE SEQUENCE [LARGE SCALE GENOMIC DNA]</scope>
    <source>
        <strain evidence="4 5">DSM 17907</strain>
    </source>
</reference>
<dbReference type="PANTHER" id="PTHR43284">
    <property type="entry name" value="ASPARAGINE SYNTHETASE (GLUTAMINE-HYDROLYZING)"/>
    <property type="match status" value="1"/>
</dbReference>
<dbReference type="InterPro" id="IPR029055">
    <property type="entry name" value="Ntn_hydrolases_N"/>
</dbReference>